<dbReference type="AlphaFoldDB" id="A0A1F6MBC5"/>
<dbReference type="InterPro" id="IPR023093">
    <property type="entry name" value="ScpA-like_C"/>
</dbReference>
<dbReference type="Gene3D" id="1.10.10.580">
    <property type="entry name" value="Structural maintenance of chromosome 1. Chain E"/>
    <property type="match status" value="1"/>
</dbReference>
<reference evidence="2 3" key="1">
    <citation type="journal article" date="2016" name="Nat. Commun.">
        <title>Thousands of microbial genomes shed light on interconnected biogeochemical processes in an aquifer system.</title>
        <authorList>
            <person name="Anantharaman K."/>
            <person name="Brown C.T."/>
            <person name="Hug L.A."/>
            <person name="Sharon I."/>
            <person name="Castelle C.J."/>
            <person name="Probst A.J."/>
            <person name="Thomas B.C."/>
            <person name="Singh A."/>
            <person name="Wilkins M.J."/>
            <person name="Karaoz U."/>
            <person name="Brodie E.L."/>
            <person name="Williams K.H."/>
            <person name="Hubbard S.S."/>
            <person name="Banfield J.F."/>
        </authorList>
    </citation>
    <scope>NUCLEOTIDE SEQUENCE [LARGE SCALE GENOMIC DNA]</scope>
</reference>
<dbReference type="PANTHER" id="PTHR33969:SF2">
    <property type="entry name" value="SEGREGATION AND CONDENSATION PROTEIN A"/>
    <property type="match status" value="1"/>
</dbReference>
<dbReference type="PANTHER" id="PTHR33969">
    <property type="entry name" value="SEGREGATION AND CONDENSATION PROTEIN A"/>
    <property type="match status" value="1"/>
</dbReference>
<gene>
    <name evidence="2" type="ORF">A2754_00965</name>
</gene>
<name>A0A1F6MBC5_9BACT</name>
<evidence type="ECO:0000313" key="2">
    <source>
        <dbReference type="EMBL" id="OGH68868.1"/>
    </source>
</evidence>
<evidence type="ECO:0000256" key="1">
    <source>
        <dbReference type="ARBA" id="ARBA00044777"/>
    </source>
</evidence>
<dbReference type="InterPro" id="IPR003768">
    <property type="entry name" value="ScpA"/>
</dbReference>
<proteinExistence type="predicted"/>
<accession>A0A1F6MBC5</accession>
<organism evidence="2 3">
    <name type="scientific">Candidatus Magasanikbacteria bacterium RIFCSPHIGHO2_01_FULL_47_8</name>
    <dbReference type="NCBI Taxonomy" id="1798673"/>
    <lineage>
        <taxon>Bacteria</taxon>
        <taxon>Candidatus Magasanikiibacteriota</taxon>
    </lineage>
</organism>
<dbReference type="Gene3D" id="6.10.250.2410">
    <property type="match status" value="1"/>
</dbReference>
<dbReference type="Pfam" id="PF02616">
    <property type="entry name" value="SMC_ScpA"/>
    <property type="match status" value="1"/>
</dbReference>
<sequence length="230" mass="26109">MITQITLEKFQGPLDLLLQLIDQEKLSITEVAVAGVTEQYFKYLSGLGDDRSEELADFLVIATRLVYLKSKHLLPYLYPEEDEGPSLAEQLKLYKRYADASKEIGRLWEQGSIAYGRIEPPLKSESFVLPANALPKDLHFSFVLLLERLKPIAPLPEVAIDRSISVKQRVEAIYGVLKKLRQVSFKNLLANAENRTEVIVSFLAILELVKEEKVSILQTATFEDMMIKKV</sequence>
<dbReference type="Proteomes" id="UP000177953">
    <property type="component" value="Unassembled WGS sequence"/>
</dbReference>
<comment type="caution">
    <text evidence="2">The sequence shown here is derived from an EMBL/GenBank/DDBJ whole genome shotgun (WGS) entry which is preliminary data.</text>
</comment>
<evidence type="ECO:0000313" key="3">
    <source>
        <dbReference type="Proteomes" id="UP000177953"/>
    </source>
</evidence>
<protein>
    <recommendedName>
        <fullName evidence="1">Segregation and condensation protein A</fullName>
    </recommendedName>
</protein>
<dbReference type="EMBL" id="MFPU01000077">
    <property type="protein sequence ID" value="OGH68868.1"/>
    <property type="molecule type" value="Genomic_DNA"/>
</dbReference>